<protein>
    <recommendedName>
        <fullName evidence="4">Glycosyltransferase 2-like domain-containing protein</fullName>
    </recommendedName>
</protein>
<comment type="caution">
    <text evidence="5">The sequence shown here is derived from an EMBL/GenBank/DDBJ whole genome shotgun (WGS) entry which is preliminary data.</text>
</comment>
<dbReference type="GO" id="GO:0016757">
    <property type="term" value="F:glycosyltransferase activity"/>
    <property type="evidence" value="ECO:0007669"/>
    <property type="project" value="UniProtKB-KW"/>
</dbReference>
<dbReference type="CDD" id="cd00761">
    <property type="entry name" value="Glyco_tranf_GTA_type"/>
    <property type="match status" value="1"/>
</dbReference>
<dbReference type="PANTHER" id="PTHR43630:SF1">
    <property type="entry name" value="POLY-BETA-1,6-N-ACETYL-D-GLUCOSAMINE SYNTHASE"/>
    <property type="match status" value="1"/>
</dbReference>
<dbReference type="Gene3D" id="3.90.550.10">
    <property type="entry name" value="Spore Coat Polysaccharide Biosynthesis Protein SpsA, Chain A"/>
    <property type="match status" value="1"/>
</dbReference>
<keyword evidence="2" id="KW-0328">Glycosyltransferase</keyword>
<dbReference type="AlphaFoldDB" id="A0A2M7RQ23"/>
<name>A0A2M7RQ23_9BACT</name>
<comment type="similarity">
    <text evidence="1">Belongs to the glycosyltransferase 2 family.</text>
</comment>
<evidence type="ECO:0000313" key="6">
    <source>
        <dbReference type="Proteomes" id="UP000231069"/>
    </source>
</evidence>
<dbReference type="InterPro" id="IPR029044">
    <property type="entry name" value="Nucleotide-diphossugar_trans"/>
</dbReference>
<evidence type="ECO:0000256" key="3">
    <source>
        <dbReference type="ARBA" id="ARBA00022679"/>
    </source>
</evidence>
<evidence type="ECO:0000256" key="1">
    <source>
        <dbReference type="ARBA" id="ARBA00006739"/>
    </source>
</evidence>
<accession>A0A2M7RQ23</accession>
<dbReference type="Pfam" id="PF00535">
    <property type="entry name" value="Glycos_transf_2"/>
    <property type="match status" value="1"/>
</dbReference>
<reference evidence="6" key="1">
    <citation type="submission" date="2017-09" db="EMBL/GenBank/DDBJ databases">
        <title>Depth-based differentiation of microbial function through sediment-hosted aquifers and enrichment of novel symbionts in the deep terrestrial subsurface.</title>
        <authorList>
            <person name="Probst A.J."/>
            <person name="Ladd B."/>
            <person name="Jarett J.K."/>
            <person name="Geller-Mcgrath D.E."/>
            <person name="Sieber C.M.K."/>
            <person name="Emerson J.B."/>
            <person name="Anantharaman K."/>
            <person name="Thomas B.C."/>
            <person name="Malmstrom R."/>
            <person name="Stieglmeier M."/>
            <person name="Klingl A."/>
            <person name="Woyke T."/>
            <person name="Ryan C.M."/>
            <person name="Banfield J.F."/>
        </authorList>
    </citation>
    <scope>NUCLEOTIDE SEQUENCE [LARGE SCALE GENOMIC DNA]</scope>
</reference>
<feature type="domain" description="Glycosyltransferase 2-like" evidence="4">
    <location>
        <begin position="12"/>
        <end position="154"/>
    </location>
</feature>
<gene>
    <name evidence="5" type="ORF">COY59_05665</name>
</gene>
<dbReference type="PANTHER" id="PTHR43630">
    <property type="entry name" value="POLY-BETA-1,6-N-ACETYL-D-GLUCOSAMINE SYNTHASE"/>
    <property type="match status" value="1"/>
</dbReference>
<organism evidence="5 6">
    <name type="scientific">Candidatus Gottesmanbacteria bacterium CG_4_10_14_0_8_um_filter_37_24</name>
    <dbReference type="NCBI Taxonomy" id="1974574"/>
    <lineage>
        <taxon>Bacteria</taxon>
        <taxon>Candidatus Gottesmaniibacteriota</taxon>
    </lineage>
</organism>
<evidence type="ECO:0000259" key="4">
    <source>
        <dbReference type="Pfam" id="PF00535"/>
    </source>
</evidence>
<dbReference type="SUPFAM" id="SSF53448">
    <property type="entry name" value="Nucleotide-diphospho-sugar transferases"/>
    <property type="match status" value="1"/>
</dbReference>
<evidence type="ECO:0000256" key="2">
    <source>
        <dbReference type="ARBA" id="ARBA00022676"/>
    </source>
</evidence>
<dbReference type="InterPro" id="IPR001173">
    <property type="entry name" value="Glyco_trans_2-like"/>
</dbReference>
<dbReference type="Proteomes" id="UP000231069">
    <property type="component" value="Unassembled WGS sequence"/>
</dbReference>
<proteinExistence type="inferred from homology"/>
<keyword evidence="3" id="KW-0808">Transferase</keyword>
<dbReference type="EMBL" id="PFMK01000096">
    <property type="protein sequence ID" value="PIZ02270.1"/>
    <property type="molecule type" value="Genomic_DNA"/>
</dbReference>
<sequence length="279" mass="31906">MLKKNINRYKVSVIIPIFNEEKYIGLCLQSVLKQTHNNIEIIVINDGSTDLSNKIISNYNVRLLTRFHIGPGECKNFAAQFAKGEILVFIDGDMYIDKNYIINIIIPIVNNKCDCTYTTSEFVKNLNNIWSKCWNINNNLPSDSRINPEDKNMGKAIRAISKKSFIKSGGYDSSKGYIDDITLNKDGLIILPVHTAVCYHFNPDSLKDVFLSSRWIGRSAMFNLSFRNVLRYSPLNSIRIALKKIFNGAPIKYLVFKLIFDFGIITGMLNKNQQHNYSK</sequence>
<evidence type="ECO:0000313" key="5">
    <source>
        <dbReference type="EMBL" id="PIZ02270.1"/>
    </source>
</evidence>